<keyword evidence="2" id="KW-0732">Signal</keyword>
<dbReference type="OrthoDB" id="9812921at2"/>
<dbReference type="RefSeq" id="WP_086743323.1">
    <property type="nucleotide sequence ID" value="NZ_MWPV01000002.1"/>
</dbReference>
<feature type="signal peptide" evidence="2">
    <location>
        <begin position="1"/>
        <end position="21"/>
    </location>
</feature>
<keyword evidence="5" id="KW-1185">Reference proteome</keyword>
<dbReference type="InterPro" id="IPR011042">
    <property type="entry name" value="6-blade_b-propeller_TolB-like"/>
</dbReference>
<reference evidence="4 5" key="1">
    <citation type="submission" date="2017-02" db="EMBL/GenBank/DDBJ databases">
        <title>Pseudoalteromonas ulvae TC14 Genome.</title>
        <authorList>
            <person name="Molmeret M."/>
        </authorList>
    </citation>
    <scope>NUCLEOTIDE SEQUENCE [LARGE SCALE GENOMIC DNA]</scope>
    <source>
        <strain evidence="4">TC14</strain>
    </source>
</reference>
<dbReference type="Proteomes" id="UP000194841">
    <property type="component" value="Unassembled WGS sequence"/>
</dbReference>
<dbReference type="PANTHER" id="PTHR42776:SF27">
    <property type="entry name" value="DIPEPTIDYL PEPTIDASE FAMILY MEMBER 6"/>
    <property type="match status" value="1"/>
</dbReference>
<dbReference type="AlphaFoldDB" id="A0A244CRA8"/>
<proteinExistence type="predicted"/>
<dbReference type="SUPFAM" id="SSF82171">
    <property type="entry name" value="DPP6 N-terminal domain-like"/>
    <property type="match status" value="1"/>
</dbReference>
<dbReference type="InterPro" id="IPR029058">
    <property type="entry name" value="AB_hydrolase_fold"/>
</dbReference>
<sequence length="684" mass="76168">MKLIKSAIALAVGLASAQVVANDTITIEDIPKIQSVVQSVVSPDGEQVAFTRSVPRELYVDENGTNFTELFLVDEDGVERPFITGKVNISSIQWSADGEHVYFLTKKKDDKFRTLYRIAVSGGEAQAVLSLKGTSISSYQLSPNGESVALLALPAQEKSEKELKKLGFMAEVYELGLKDKQLFIVDLVQSDKPLAPTEIEVAGYVSDVNWSDDAKQLLVKTQPTALIDDQYMKSQWHVMDVESKKITTSFKTEGKLGAAEFSHDGEYIAILGAEDKHDPATGRLYLANAKTGKIEEWIPNFMGHISDFEWLNRKNVLNFIGNVGAESFVAQIKVGSAKYKKLISEGELIASNLSVSDSDKTIALKANTAKHPNEVFMLRGKKSTRLSDSNPWLNDKRFAKQENITFKARDGVEIGGVLVYPLDYKEGTRYPLIMSVHGGPESHDKDGWVTNYSRPGQMGAARGYAVFYPNYRGSTGKGVDYSKLGQGDYAGKEFDDLVDTKNHLVEMGLVDTKRVGITGGSYGGYASAWGATKLTEHFAASVMFVGVTNQLSKFGTTDISNEMHLVHARSYPWDKWQWYLERSPIYWAGQSKTPLLIMHGKDDPRVHPAQSMELYRYMKVQGKDVRLVYYPGEGHGNRKVAAQYDYSLRLMRWMDNYLIEGKKDMPAYEIDHAAKLKAVKDADK</sequence>
<dbReference type="GO" id="GO:0006508">
    <property type="term" value="P:proteolysis"/>
    <property type="evidence" value="ECO:0007669"/>
    <property type="project" value="InterPro"/>
</dbReference>
<dbReference type="EMBL" id="MWPV01000002">
    <property type="protein sequence ID" value="OUL58016.1"/>
    <property type="molecule type" value="Genomic_DNA"/>
</dbReference>
<dbReference type="GO" id="GO:0004252">
    <property type="term" value="F:serine-type endopeptidase activity"/>
    <property type="evidence" value="ECO:0007669"/>
    <property type="project" value="TreeGrafter"/>
</dbReference>
<protein>
    <submittedName>
        <fullName evidence="4">Peptidase S9</fullName>
    </submittedName>
</protein>
<dbReference type="Gene3D" id="3.40.50.1820">
    <property type="entry name" value="alpha/beta hydrolase"/>
    <property type="match status" value="1"/>
</dbReference>
<dbReference type="PANTHER" id="PTHR42776">
    <property type="entry name" value="SERINE PEPTIDASE S9 FAMILY MEMBER"/>
    <property type="match status" value="1"/>
</dbReference>
<feature type="domain" description="Peptidase S9 prolyl oligopeptidase catalytic" evidence="3">
    <location>
        <begin position="457"/>
        <end position="658"/>
    </location>
</feature>
<name>A0A244CRA8_PSEDV</name>
<dbReference type="SUPFAM" id="SSF53474">
    <property type="entry name" value="alpha/beta-Hydrolases"/>
    <property type="match status" value="1"/>
</dbReference>
<evidence type="ECO:0000313" key="4">
    <source>
        <dbReference type="EMBL" id="OUL58016.1"/>
    </source>
</evidence>
<keyword evidence="1" id="KW-0378">Hydrolase</keyword>
<comment type="caution">
    <text evidence="4">The sequence shown here is derived from an EMBL/GenBank/DDBJ whole genome shotgun (WGS) entry which is preliminary data.</text>
</comment>
<evidence type="ECO:0000256" key="2">
    <source>
        <dbReference type="SAM" id="SignalP"/>
    </source>
</evidence>
<feature type="chain" id="PRO_5012580071" evidence="2">
    <location>
        <begin position="22"/>
        <end position="684"/>
    </location>
</feature>
<dbReference type="Gene3D" id="2.120.10.30">
    <property type="entry name" value="TolB, C-terminal domain"/>
    <property type="match status" value="2"/>
</dbReference>
<dbReference type="InterPro" id="IPR001375">
    <property type="entry name" value="Peptidase_S9_cat"/>
</dbReference>
<organism evidence="4 5">
    <name type="scientific">Pseudoalteromonas ulvae</name>
    <dbReference type="NCBI Taxonomy" id="107327"/>
    <lineage>
        <taxon>Bacteria</taxon>
        <taxon>Pseudomonadati</taxon>
        <taxon>Pseudomonadota</taxon>
        <taxon>Gammaproteobacteria</taxon>
        <taxon>Alteromonadales</taxon>
        <taxon>Pseudoalteromonadaceae</taxon>
        <taxon>Pseudoalteromonas</taxon>
    </lineage>
</organism>
<evidence type="ECO:0000256" key="1">
    <source>
        <dbReference type="ARBA" id="ARBA00022801"/>
    </source>
</evidence>
<evidence type="ECO:0000313" key="5">
    <source>
        <dbReference type="Proteomes" id="UP000194841"/>
    </source>
</evidence>
<gene>
    <name evidence="4" type="ORF">B1199_06560</name>
</gene>
<accession>A0A244CRA8</accession>
<evidence type="ECO:0000259" key="3">
    <source>
        <dbReference type="Pfam" id="PF00326"/>
    </source>
</evidence>
<dbReference type="Pfam" id="PF00326">
    <property type="entry name" value="Peptidase_S9"/>
    <property type="match status" value="1"/>
</dbReference>